<dbReference type="OrthoDB" id="5515178at2"/>
<feature type="transmembrane region" description="Helical" evidence="1">
    <location>
        <begin position="115"/>
        <end position="137"/>
    </location>
</feature>
<feature type="transmembrane region" description="Helical" evidence="1">
    <location>
        <begin position="53"/>
        <end position="72"/>
    </location>
</feature>
<reference evidence="2 3" key="1">
    <citation type="submission" date="2015-07" db="EMBL/GenBank/DDBJ databases">
        <title>Genome analysis of myxobacterium Chondromyces crocatus Cm c5 reveals a high potential for natural compound synthesis and the genetic basis for the loss of fruiting body formation.</title>
        <authorList>
            <person name="Zaburannyi N."/>
            <person name="Bunk B."/>
            <person name="Maier J."/>
            <person name="Overmann J."/>
            <person name="Mueller R."/>
        </authorList>
    </citation>
    <scope>NUCLEOTIDE SEQUENCE [LARGE SCALE GENOMIC DNA]</scope>
    <source>
        <strain evidence="2 3">Cm c5</strain>
    </source>
</reference>
<feature type="transmembrane region" description="Helical" evidence="1">
    <location>
        <begin position="222"/>
        <end position="244"/>
    </location>
</feature>
<evidence type="ECO:0008006" key="4">
    <source>
        <dbReference type="Google" id="ProtNLM"/>
    </source>
</evidence>
<feature type="transmembrane region" description="Helical" evidence="1">
    <location>
        <begin position="149"/>
        <end position="168"/>
    </location>
</feature>
<feature type="transmembrane region" description="Helical" evidence="1">
    <location>
        <begin position="188"/>
        <end position="210"/>
    </location>
</feature>
<dbReference type="RefSeq" id="WP_050433133.1">
    <property type="nucleotide sequence ID" value="NZ_CP012159.1"/>
</dbReference>
<feature type="transmembrane region" description="Helical" evidence="1">
    <location>
        <begin position="84"/>
        <end position="103"/>
    </location>
</feature>
<evidence type="ECO:0000313" key="3">
    <source>
        <dbReference type="Proteomes" id="UP000067626"/>
    </source>
</evidence>
<protein>
    <recommendedName>
        <fullName evidence="4">Transmembrane protein</fullName>
    </recommendedName>
</protein>
<keyword evidence="1" id="KW-0812">Transmembrane</keyword>
<organism evidence="2 3">
    <name type="scientific">Chondromyces crocatus</name>
    <dbReference type="NCBI Taxonomy" id="52"/>
    <lineage>
        <taxon>Bacteria</taxon>
        <taxon>Pseudomonadati</taxon>
        <taxon>Myxococcota</taxon>
        <taxon>Polyangia</taxon>
        <taxon>Polyangiales</taxon>
        <taxon>Polyangiaceae</taxon>
        <taxon>Chondromyces</taxon>
    </lineage>
</organism>
<accession>A0A0K1EKD8</accession>
<proteinExistence type="predicted"/>
<evidence type="ECO:0000256" key="1">
    <source>
        <dbReference type="SAM" id="Phobius"/>
    </source>
</evidence>
<dbReference type="EMBL" id="CP012159">
    <property type="protein sequence ID" value="AKT41329.1"/>
    <property type="molecule type" value="Genomic_DNA"/>
</dbReference>
<keyword evidence="3" id="KW-1185">Reference proteome</keyword>
<sequence>MQPSTHAQASLDAPVSPALPSLTTFTPSSADPSSAAALLSGFSPHVPGPRFHLVLPFTVLGVAGGWMAADFFRVGALEHMDAGLRPSLVAIAALASSLLGLLLQPVTRWPGWRATVVATASVLLAGMLAGGFVGVMTWSRYGLGEGAASGFWCGVAFLPGFAAILMAARRLDRARPGSLVHGADRRAVWLAVSAAVAMGTLAALPDWTFIPGMGRPELGVSRWLGVTSVVVIGVLLLSNGVGVIRAHRAAGKLRDMRTCAPNDPSLSWARRQLDLGLGHEAAASVMPSAGIYREHDRIMEVVRGDPARAGQALLGSLGLSAAALACGVACLVATASHSAFAAAAPKRSLSEIPLSGGDVSAAPRSSPR</sequence>
<dbReference type="KEGG" id="ccro:CMC5_055280"/>
<evidence type="ECO:0000313" key="2">
    <source>
        <dbReference type="EMBL" id="AKT41329.1"/>
    </source>
</evidence>
<dbReference type="AlphaFoldDB" id="A0A0K1EKD8"/>
<dbReference type="Proteomes" id="UP000067626">
    <property type="component" value="Chromosome"/>
</dbReference>
<keyword evidence="1" id="KW-0472">Membrane</keyword>
<keyword evidence="1" id="KW-1133">Transmembrane helix</keyword>
<name>A0A0K1EKD8_CHOCO</name>
<gene>
    <name evidence="2" type="ORF">CMC5_055280</name>
</gene>